<feature type="compositionally biased region" description="Polar residues" evidence="1">
    <location>
        <begin position="329"/>
        <end position="351"/>
    </location>
</feature>
<dbReference type="RefSeq" id="WP_122130008.1">
    <property type="nucleotide sequence ID" value="NZ_CP033230.1"/>
</dbReference>
<dbReference type="Proteomes" id="UP000280708">
    <property type="component" value="Chromosome"/>
</dbReference>
<evidence type="ECO:0000313" key="2">
    <source>
        <dbReference type="EMBL" id="AYO80214.1"/>
    </source>
</evidence>
<accession>A0A3G2UZU4</accession>
<name>A0A3G2UZU4_SPHYA</name>
<reference evidence="2 3" key="1">
    <citation type="submission" date="2018-10" db="EMBL/GenBank/DDBJ databases">
        <title>Characterization and genome analysis of a novel bacterium Sphingobium yanoikuyae SJTF8 capable of degrading PAHs.</title>
        <authorList>
            <person name="Yin C."/>
            <person name="Xiong W."/>
            <person name="Liang R."/>
        </authorList>
    </citation>
    <scope>NUCLEOTIDE SEQUENCE [LARGE SCALE GENOMIC DNA]</scope>
    <source>
        <strain evidence="2 3">SJTF8</strain>
    </source>
</reference>
<gene>
    <name evidence="2" type="ORF">EBF16_27135</name>
</gene>
<protein>
    <submittedName>
        <fullName evidence="2">Uncharacterized protein</fullName>
    </submittedName>
</protein>
<organism evidence="2 3">
    <name type="scientific">Sphingobium yanoikuyae</name>
    <name type="common">Sphingomonas yanoikuyae</name>
    <dbReference type="NCBI Taxonomy" id="13690"/>
    <lineage>
        <taxon>Bacteria</taxon>
        <taxon>Pseudomonadati</taxon>
        <taxon>Pseudomonadota</taxon>
        <taxon>Alphaproteobacteria</taxon>
        <taxon>Sphingomonadales</taxon>
        <taxon>Sphingomonadaceae</taxon>
        <taxon>Sphingobium</taxon>
    </lineage>
</organism>
<feature type="region of interest" description="Disordered" evidence="1">
    <location>
        <begin position="326"/>
        <end position="351"/>
    </location>
</feature>
<evidence type="ECO:0000313" key="3">
    <source>
        <dbReference type="Proteomes" id="UP000280708"/>
    </source>
</evidence>
<sequence>MEDRIAHYMVTFTAKQWPEAYRRALEVEELPKKGSQRMAAAVTAAAARLGYKQRNFFKIIRAYKESLKQTDQVLSKYPRQLPNETRAALEEAIANAGPGARPGAIHSAAEALCKERNINPPSGRAVRTRLNLPAEITDVVAYTGKNTDYALDMSPLDVAVDGPNNTPYRAVLTAFIDARHGNVIAHTVTVGRPMADDLLHLFTEAVEKTKPKTPSPASLVIYRGAPINDPRLKVQMRLLGISEPDIQVDARRPGLPLTALFGTKLGRVAVNPRSDPSNPYAVDESLPLHVERPAIALLLERHHAGLQVNREIAAIASATTAVQAVTKGPQKSNNQEFTSARLPRTNSKNSR</sequence>
<dbReference type="EMBL" id="CP033230">
    <property type="protein sequence ID" value="AYO80214.1"/>
    <property type="molecule type" value="Genomic_DNA"/>
</dbReference>
<dbReference type="AlphaFoldDB" id="A0A3G2UZU4"/>
<proteinExistence type="predicted"/>
<evidence type="ECO:0000256" key="1">
    <source>
        <dbReference type="SAM" id="MobiDB-lite"/>
    </source>
</evidence>